<dbReference type="EMBL" id="ASPP01034853">
    <property type="protein sequence ID" value="ETO02816.1"/>
    <property type="molecule type" value="Genomic_DNA"/>
</dbReference>
<feature type="transmembrane region" description="Helical" evidence="1">
    <location>
        <begin position="688"/>
        <end position="711"/>
    </location>
</feature>
<proteinExistence type="predicted"/>
<organism evidence="2 3">
    <name type="scientific">Reticulomyxa filosa</name>
    <dbReference type="NCBI Taxonomy" id="46433"/>
    <lineage>
        <taxon>Eukaryota</taxon>
        <taxon>Sar</taxon>
        <taxon>Rhizaria</taxon>
        <taxon>Retaria</taxon>
        <taxon>Foraminifera</taxon>
        <taxon>Monothalamids</taxon>
        <taxon>Reticulomyxidae</taxon>
        <taxon>Reticulomyxa</taxon>
    </lineage>
</organism>
<dbReference type="OrthoDB" id="9990006at2759"/>
<evidence type="ECO:0000256" key="1">
    <source>
        <dbReference type="SAM" id="Phobius"/>
    </source>
</evidence>
<dbReference type="AlphaFoldDB" id="X6LN69"/>
<accession>X6LN69</accession>
<keyword evidence="3" id="KW-1185">Reference proteome</keyword>
<comment type="caution">
    <text evidence="2">The sequence shown here is derived from an EMBL/GenBank/DDBJ whole genome shotgun (WGS) entry which is preliminary data.</text>
</comment>
<name>X6LN69_RETFI</name>
<protein>
    <submittedName>
        <fullName evidence="2">Uncharacterized protein</fullName>
    </submittedName>
</protein>
<reference evidence="2 3" key="1">
    <citation type="journal article" date="2013" name="Curr. Biol.">
        <title>The Genome of the Foraminiferan Reticulomyxa filosa.</title>
        <authorList>
            <person name="Glockner G."/>
            <person name="Hulsmann N."/>
            <person name="Schleicher M."/>
            <person name="Noegel A.A."/>
            <person name="Eichinger L."/>
            <person name="Gallinger C."/>
            <person name="Pawlowski J."/>
            <person name="Sierra R."/>
            <person name="Euteneuer U."/>
            <person name="Pillet L."/>
            <person name="Moustafa A."/>
            <person name="Platzer M."/>
            <person name="Groth M."/>
            <person name="Szafranski K."/>
            <person name="Schliwa M."/>
        </authorList>
    </citation>
    <scope>NUCLEOTIDE SEQUENCE [LARGE SCALE GENOMIC DNA]</scope>
</reference>
<keyword evidence="1" id="KW-0812">Transmembrane</keyword>
<keyword evidence="1" id="KW-0472">Membrane</keyword>
<gene>
    <name evidence="2" type="ORF">RFI_34597</name>
</gene>
<sequence length="783" mass="94080">MILLENFGNKIDKTTILKTWKNHNQLFVDTQEKLEEICATSNLNESKEGNELKIKREMCLHILWNILKYPKHIKYRQISKQALHNYLFEKYHSLGADLEQVLIIIEEELQCIGFKKGNDDNWYYQYDHIQLLHLWKCYQWWIHQQIMYVFILLLYKIRYYIPKKVYMLWNGKWKDSWILFDYEHRTIMLFDENKLKIKTLQLGNPNKSSLELNVHIQFYNYFDDVHDTCTKWACLILNHTWHLRTIDDRDYLSNFVSVNESKNVQMSLSIINYSYKETFKEPLNPYSMTFKHGIQHFKHKLQVRYHFMHGGDEPIYFKCKPELSSKMSNENVLLHDIYKHIPHYPIIQVHWEIEYVFMVPYKRTISIERSLPKSVPNQDIPISSNQKTKLNPFLYESDLCKLKHIQGITARVTRHKKLQKLLHEVIKNNCLIDLIPKNLLSKGEQRIKKQINFNEKDENGGLILNDEILTILDELKTLYHDDIHKHMGYPLQLWHICAILLYSGKSCNVQFSCDQIKLRHQKWPYLDMFLQEAIYILNKHERVEESEMELYCGLKEVRLENIKEIKQGFFINHVSTSDDIEVAKMYRSNQGCILHFHPSMRRPSNIFSCDVSWISPFKHEREILFARSFVSGYNKETTYKEQVAWSAKIESEDEYTQMILLTWSRYDQYIEQTMKISAMWDHTIDANIIYTILLEGGITLVNLYLSFFELWRMQPNNKKKYEEKKKEFMERRCCNCNINLFLMFTAEIAHQDYTSIELAAIYTIRNGLPFVKKENEKWKITKK</sequence>
<keyword evidence="1" id="KW-1133">Transmembrane helix</keyword>
<evidence type="ECO:0000313" key="2">
    <source>
        <dbReference type="EMBL" id="ETO02816.1"/>
    </source>
</evidence>
<dbReference type="Proteomes" id="UP000023152">
    <property type="component" value="Unassembled WGS sequence"/>
</dbReference>
<evidence type="ECO:0000313" key="3">
    <source>
        <dbReference type="Proteomes" id="UP000023152"/>
    </source>
</evidence>